<dbReference type="EMBL" id="BAAAUT010000033">
    <property type="protein sequence ID" value="GAA3146416.1"/>
    <property type="molecule type" value="Genomic_DNA"/>
</dbReference>
<dbReference type="RefSeq" id="WP_344862036.1">
    <property type="nucleotide sequence ID" value="NZ_BAAAUT010000033.1"/>
</dbReference>
<feature type="chain" id="PRO_5047161485" evidence="1">
    <location>
        <begin position="25"/>
        <end position="108"/>
    </location>
</feature>
<evidence type="ECO:0000256" key="1">
    <source>
        <dbReference type="SAM" id="SignalP"/>
    </source>
</evidence>
<proteinExistence type="predicted"/>
<keyword evidence="1" id="KW-0732">Signal</keyword>
<dbReference type="Proteomes" id="UP001500320">
    <property type="component" value="Unassembled WGS sequence"/>
</dbReference>
<name>A0ABP6NFE0_9ACTN</name>
<keyword evidence="3" id="KW-1185">Reference proteome</keyword>
<protein>
    <submittedName>
        <fullName evidence="2">Uncharacterized protein</fullName>
    </submittedName>
</protein>
<dbReference type="InterPro" id="IPR036379">
    <property type="entry name" value="A-amylase_inhib_sf"/>
</dbReference>
<reference evidence="3" key="1">
    <citation type="journal article" date="2019" name="Int. J. Syst. Evol. Microbiol.">
        <title>The Global Catalogue of Microorganisms (GCM) 10K type strain sequencing project: providing services to taxonomists for standard genome sequencing and annotation.</title>
        <authorList>
            <consortium name="The Broad Institute Genomics Platform"/>
            <consortium name="The Broad Institute Genome Sequencing Center for Infectious Disease"/>
            <person name="Wu L."/>
            <person name="Ma J."/>
        </authorList>
    </citation>
    <scope>NUCLEOTIDE SEQUENCE [LARGE SCALE GENOMIC DNA]</scope>
    <source>
        <strain evidence="3">JCM 9373</strain>
    </source>
</reference>
<evidence type="ECO:0000313" key="3">
    <source>
        <dbReference type="Proteomes" id="UP001500320"/>
    </source>
</evidence>
<accession>A0ABP6NFE0</accession>
<feature type="signal peptide" evidence="1">
    <location>
        <begin position="1"/>
        <end position="24"/>
    </location>
</feature>
<sequence>MKRVLAGLTIAGAVLVASGTPVSAASPQPDSGSVGTLATEAPSCVEREVRDEGWTDELYVVNRCGETKWLKAIIAYAGDSSCQKFDKNQGYIIHEWGYPGRFDRLELC</sequence>
<comment type="caution">
    <text evidence="2">The sequence shown here is derived from an EMBL/GenBank/DDBJ whole genome shotgun (WGS) entry which is preliminary data.</text>
</comment>
<dbReference type="Gene3D" id="2.60.40.20">
    <property type="entry name" value="Alpha-amylase inhibitor"/>
    <property type="match status" value="1"/>
</dbReference>
<gene>
    <name evidence="2" type="ORF">GCM10010466_41810</name>
</gene>
<organism evidence="2 3">
    <name type="scientific">Planomonospora alba</name>
    <dbReference type="NCBI Taxonomy" id="161354"/>
    <lineage>
        <taxon>Bacteria</taxon>
        <taxon>Bacillati</taxon>
        <taxon>Actinomycetota</taxon>
        <taxon>Actinomycetes</taxon>
        <taxon>Streptosporangiales</taxon>
        <taxon>Streptosporangiaceae</taxon>
        <taxon>Planomonospora</taxon>
    </lineage>
</organism>
<evidence type="ECO:0000313" key="2">
    <source>
        <dbReference type="EMBL" id="GAA3146416.1"/>
    </source>
</evidence>